<accession>A0AAD7BLL2</accession>
<dbReference type="Proteomes" id="UP001221142">
    <property type="component" value="Unassembled WGS sequence"/>
</dbReference>
<gene>
    <name evidence="2" type="ORF">FB45DRAFT_1085947</name>
</gene>
<proteinExistence type="predicted"/>
<name>A0AAD7BLL2_9AGAR</name>
<keyword evidence="3" id="KW-1185">Reference proteome</keyword>
<sequence>MQFNLVLISAILVAVSPVLGADFVWHAGADCNGAVVARSPNVKAGDCVFLKNGGSAKSISFSGVPNHANFFESGGKHDKCTNGPSVVKKGPSGCANGPTGRILHSTPRFNCMAVRLPRTAYPLLLYDITHGPWLEAPQEPPP</sequence>
<evidence type="ECO:0000313" key="3">
    <source>
        <dbReference type="Proteomes" id="UP001221142"/>
    </source>
</evidence>
<evidence type="ECO:0000256" key="1">
    <source>
        <dbReference type="SAM" id="SignalP"/>
    </source>
</evidence>
<feature type="signal peptide" evidence="1">
    <location>
        <begin position="1"/>
        <end position="20"/>
    </location>
</feature>
<evidence type="ECO:0000313" key="2">
    <source>
        <dbReference type="EMBL" id="KAJ7624377.1"/>
    </source>
</evidence>
<organism evidence="2 3">
    <name type="scientific">Roridomyces roridus</name>
    <dbReference type="NCBI Taxonomy" id="1738132"/>
    <lineage>
        <taxon>Eukaryota</taxon>
        <taxon>Fungi</taxon>
        <taxon>Dikarya</taxon>
        <taxon>Basidiomycota</taxon>
        <taxon>Agaricomycotina</taxon>
        <taxon>Agaricomycetes</taxon>
        <taxon>Agaricomycetidae</taxon>
        <taxon>Agaricales</taxon>
        <taxon>Marasmiineae</taxon>
        <taxon>Mycenaceae</taxon>
        <taxon>Roridomyces</taxon>
    </lineage>
</organism>
<dbReference type="AlphaFoldDB" id="A0AAD7BLL2"/>
<protein>
    <submittedName>
        <fullName evidence="2">Uncharacterized protein</fullName>
    </submittedName>
</protein>
<dbReference type="EMBL" id="JARKIF010000013">
    <property type="protein sequence ID" value="KAJ7624377.1"/>
    <property type="molecule type" value="Genomic_DNA"/>
</dbReference>
<reference evidence="2" key="1">
    <citation type="submission" date="2023-03" db="EMBL/GenBank/DDBJ databases">
        <title>Massive genome expansion in bonnet fungi (Mycena s.s.) driven by repeated elements and novel gene families across ecological guilds.</title>
        <authorList>
            <consortium name="Lawrence Berkeley National Laboratory"/>
            <person name="Harder C.B."/>
            <person name="Miyauchi S."/>
            <person name="Viragh M."/>
            <person name="Kuo A."/>
            <person name="Thoen E."/>
            <person name="Andreopoulos B."/>
            <person name="Lu D."/>
            <person name="Skrede I."/>
            <person name="Drula E."/>
            <person name="Henrissat B."/>
            <person name="Morin E."/>
            <person name="Kohler A."/>
            <person name="Barry K."/>
            <person name="LaButti K."/>
            <person name="Morin E."/>
            <person name="Salamov A."/>
            <person name="Lipzen A."/>
            <person name="Mereny Z."/>
            <person name="Hegedus B."/>
            <person name="Baldrian P."/>
            <person name="Stursova M."/>
            <person name="Weitz H."/>
            <person name="Taylor A."/>
            <person name="Grigoriev I.V."/>
            <person name="Nagy L.G."/>
            <person name="Martin F."/>
            <person name="Kauserud H."/>
        </authorList>
    </citation>
    <scope>NUCLEOTIDE SEQUENCE</scope>
    <source>
        <strain evidence="2">9284</strain>
    </source>
</reference>
<comment type="caution">
    <text evidence="2">The sequence shown here is derived from an EMBL/GenBank/DDBJ whole genome shotgun (WGS) entry which is preliminary data.</text>
</comment>
<keyword evidence="1" id="KW-0732">Signal</keyword>
<feature type="chain" id="PRO_5042237730" evidence="1">
    <location>
        <begin position="21"/>
        <end position="142"/>
    </location>
</feature>